<name>A0AC35GT04_9BILA</name>
<evidence type="ECO:0000313" key="2">
    <source>
        <dbReference type="WBParaSite" id="PS1159_v2.g817.t1"/>
    </source>
</evidence>
<accession>A0AC35GT04</accession>
<sequence length="120" mass="13654">MKISNFTLILLLLHIFSISYCCLLCARRIPPRPKPLDQFRLPSIKKILETKDAIQQLCGNGAIQASDECKKDVSHLFCSLNDFINYYSIECPGKEDVEGCSTCQREADEVYQNNSWISTC</sequence>
<organism evidence="1 2">
    <name type="scientific">Panagrolaimus sp. PS1159</name>
    <dbReference type="NCBI Taxonomy" id="55785"/>
    <lineage>
        <taxon>Eukaryota</taxon>
        <taxon>Metazoa</taxon>
        <taxon>Ecdysozoa</taxon>
        <taxon>Nematoda</taxon>
        <taxon>Chromadorea</taxon>
        <taxon>Rhabditida</taxon>
        <taxon>Tylenchina</taxon>
        <taxon>Panagrolaimomorpha</taxon>
        <taxon>Panagrolaimoidea</taxon>
        <taxon>Panagrolaimidae</taxon>
        <taxon>Panagrolaimus</taxon>
    </lineage>
</organism>
<protein>
    <submittedName>
        <fullName evidence="2">Uncharacterized protein</fullName>
    </submittedName>
</protein>
<reference evidence="2" key="1">
    <citation type="submission" date="2022-11" db="UniProtKB">
        <authorList>
            <consortium name="WormBaseParasite"/>
        </authorList>
    </citation>
    <scope>IDENTIFICATION</scope>
</reference>
<dbReference type="WBParaSite" id="PS1159_v2.g817.t1">
    <property type="protein sequence ID" value="PS1159_v2.g817.t1"/>
    <property type="gene ID" value="PS1159_v2.g817"/>
</dbReference>
<evidence type="ECO:0000313" key="1">
    <source>
        <dbReference type="Proteomes" id="UP000887580"/>
    </source>
</evidence>
<dbReference type="Proteomes" id="UP000887580">
    <property type="component" value="Unplaced"/>
</dbReference>
<proteinExistence type="predicted"/>